<keyword evidence="1" id="KW-0575">Peroxidase</keyword>
<gene>
    <name evidence="1" type="ORF">F511_44695</name>
</gene>
<accession>A0A2Z6ZY29</accession>
<dbReference type="EMBL" id="KV023407">
    <property type="protein sequence ID" value="KZV13971.1"/>
    <property type="molecule type" value="Genomic_DNA"/>
</dbReference>
<dbReference type="Proteomes" id="UP000250235">
    <property type="component" value="Unassembled WGS sequence"/>
</dbReference>
<sequence length="50" mass="5848">MAAKYEIEKFNDSNFMLWKLKIQAILTKERCLAAIGDRPRDVTTMKNGMR</sequence>
<reference evidence="1 2" key="1">
    <citation type="journal article" date="2015" name="Proc. Natl. Acad. Sci. U.S.A.">
        <title>The resurrection genome of Boea hygrometrica: A blueprint for survival of dehydration.</title>
        <authorList>
            <person name="Xiao L."/>
            <person name="Yang G."/>
            <person name="Zhang L."/>
            <person name="Yang X."/>
            <person name="Zhao S."/>
            <person name="Ji Z."/>
            <person name="Zhou Q."/>
            <person name="Hu M."/>
            <person name="Wang Y."/>
            <person name="Chen M."/>
            <person name="Xu Y."/>
            <person name="Jin H."/>
            <person name="Xiao X."/>
            <person name="Hu G."/>
            <person name="Bao F."/>
            <person name="Hu Y."/>
            <person name="Wan P."/>
            <person name="Li L."/>
            <person name="Deng X."/>
            <person name="Kuang T."/>
            <person name="Xiang C."/>
            <person name="Zhu J.K."/>
            <person name="Oliver M.J."/>
            <person name="He Y."/>
        </authorList>
    </citation>
    <scope>NUCLEOTIDE SEQUENCE [LARGE SCALE GENOMIC DNA]</scope>
    <source>
        <strain evidence="2">cv. XS01</strain>
    </source>
</reference>
<name>A0A2Z6ZY29_9LAMI</name>
<organism evidence="1 2">
    <name type="scientific">Dorcoceras hygrometricum</name>
    <dbReference type="NCBI Taxonomy" id="472368"/>
    <lineage>
        <taxon>Eukaryota</taxon>
        <taxon>Viridiplantae</taxon>
        <taxon>Streptophyta</taxon>
        <taxon>Embryophyta</taxon>
        <taxon>Tracheophyta</taxon>
        <taxon>Spermatophyta</taxon>
        <taxon>Magnoliopsida</taxon>
        <taxon>eudicotyledons</taxon>
        <taxon>Gunneridae</taxon>
        <taxon>Pentapetalae</taxon>
        <taxon>asterids</taxon>
        <taxon>lamiids</taxon>
        <taxon>Lamiales</taxon>
        <taxon>Gesneriaceae</taxon>
        <taxon>Didymocarpoideae</taxon>
        <taxon>Trichosporeae</taxon>
        <taxon>Loxocarpinae</taxon>
        <taxon>Dorcoceras</taxon>
    </lineage>
</organism>
<evidence type="ECO:0000313" key="2">
    <source>
        <dbReference type="Proteomes" id="UP000250235"/>
    </source>
</evidence>
<keyword evidence="1" id="KW-0560">Oxidoreductase</keyword>
<dbReference type="OrthoDB" id="1727805at2759"/>
<dbReference type="GO" id="GO:0004601">
    <property type="term" value="F:peroxidase activity"/>
    <property type="evidence" value="ECO:0007669"/>
    <property type="project" value="UniProtKB-KW"/>
</dbReference>
<evidence type="ECO:0000313" key="1">
    <source>
        <dbReference type="EMBL" id="KZV13971.1"/>
    </source>
</evidence>
<dbReference type="AlphaFoldDB" id="A0A2Z6ZY29"/>
<proteinExistence type="predicted"/>
<keyword evidence="2" id="KW-1185">Reference proteome</keyword>
<protein>
    <submittedName>
        <fullName evidence="1">Peroxidase 30</fullName>
    </submittedName>
</protein>